<evidence type="ECO:0000313" key="2">
    <source>
        <dbReference type="Proteomes" id="UP000095282"/>
    </source>
</evidence>
<dbReference type="InterPro" id="IPR052709">
    <property type="entry name" value="Transposase-MT_Hybrid"/>
</dbReference>
<evidence type="ECO:0000313" key="3">
    <source>
        <dbReference type="WBParaSite" id="Csp11.Scaffold630.g21786.t1"/>
    </source>
</evidence>
<dbReference type="PANTHER" id="PTHR46060">
    <property type="entry name" value="MARINER MOS1 TRANSPOSASE-LIKE PROTEIN"/>
    <property type="match status" value="1"/>
</dbReference>
<dbReference type="InterPro" id="IPR001888">
    <property type="entry name" value="Transposase_1"/>
</dbReference>
<dbReference type="GO" id="GO:0031297">
    <property type="term" value="P:replication fork processing"/>
    <property type="evidence" value="ECO:0007669"/>
    <property type="project" value="TreeGrafter"/>
</dbReference>
<dbReference type="Pfam" id="PF17906">
    <property type="entry name" value="HTH_48"/>
    <property type="match status" value="1"/>
</dbReference>
<dbReference type="InterPro" id="IPR036397">
    <property type="entry name" value="RNaseH_sf"/>
</dbReference>
<dbReference type="AlphaFoldDB" id="A0A1I7V2P1"/>
<dbReference type="GO" id="GO:0046975">
    <property type="term" value="F:histone H3K36 methyltransferase activity"/>
    <property type="evidence" value="ECO:0007669"/>
    <property type="project" value="TreeGrafter"/>
</dbReference>
<dbReference type="eggNOG" id="KOG3575">
    <property type="taxonomic scope" value="Eukaryota"/>
</dbReference>
<dbReference type="InterPro" id="IPR041426">
    <property type="entry name" value="Mos1_HTH"/>
</dbReference>
<sequence length="270" mass="31818">MAESLKKDHHALRACFLYEFLQKNSAAETHRKICHVIGDDTLHYETVKFWFKRFKEGNYNLEDNARTGRPRLNVEVDIEEELEKEPKPSVREVASSLGLNKDTVHRRLRQSGRVPKFGQLLPHDLTVDQKNLRCDLALSLISRKRNFDWISKIVTGDEKWCFLVNHNRKRQWVKIGEAAKIDIKPEIHEKKVMLSIWWDQQGIIYRQLLPDHTTINADVYCSQIQKMAEQYHRPKCDRILLLHDNARPHTALKTRKNCRTRYRSPTTSAV</sequence>
<dbReference type="Pfam" id="PF01359">
    <property type="entry name" value="Transposase_1"/>
    <property type="match status" value="1"/>
</dbReference>
<reference evidence="3" key="1">
    <citation type="submission" date="2016-11" db="UniProtKB">
        <authorList>
            <consortium name="WormBaseParasite"/>
        </authorList>
    </citation>
    <scope>IDENTIFICATION</scope>
</reference>
<dbReference type="GO" id="GO:0000793">
    <property type="term" value="C:condensed chromosome"/>
    <property type="evidence" value="ECO:0007669"/>
    <property type="project" value="TreeGrafter"/>
</dbReference>
<dbReference type="GO" id="GO:0005634">
    <property type="term" value="C:nucleus"/>
    <property type="evidence" value="ECO:0007669"/>
    <property type="project" value="TreeGrafter"/>
</dbReference>
<name>A0A1I7V2P1_9PELO</name>
<dbReference type="Proteomes" id="UP000095282">
    <property type="component" value="Unplaced"/>
</dbReference>
<keyword evidence="2" id="KW-1185">Reference proteome</keyword>
<dbReference type="Gene3D" id="1.10.10.1450">
    <property type="match status" value="1"/>
</dbReference>
<accession>A0A1I7V2P1</accession>
<dbReference type="GO" id="GO:0042800">
    <property type="term" value="F:histone H3K4 methyltransferase activity"/>
    <property type="evidence" value="ECO:0007669"/>
    <property type="project" value="TreeGrafter"/>
</dbReference>
<evidence type="ECO:0000259" key="1">
    <source>
        <dbReference type="Pfam" id="PF17906"/>
    </source>
</evidence>
<dbReference type="GO" id="GO:0015074">
    <property type="term" value="P:DNA integration"/>
    <property type="evidence" value="ECO:0007669"/>
    <property type="project" value="TreeGrafter"/>
</dbReference>
<dbReference type="GO" id="GO:0003697">
    <property type="term" value="F:single-stranded DNA binding"/>
    <property type="evidence" value="ECO:0007669"/>
    <property type="project" value="TreeGrafter"/>
</dbReference>
<dbReference type="GO" id="GO:0006303">
    <property type="term" value="P:double-strand break repair via nonhomologous end joining"/>
    <property type="evidence" value="ECO:0007669"/>
    <property type="project" value="TreeGrafter"/>
</dbReference>
<feature type="domain" description="Mos1 transposase HTH" evidence="1">
    <location>
        <begin position="9"/>
        <end position="58"/>
    </location>
</feature>
<dbReference type="PANTHER" id="PTHR46060:SF2">
    <property type="entry name" value="HISTONE-LYSINE N-METHYLTRANSFERASE SETMAR"/>
    <property type="match status" value="1"/>
</dbReference>
<dbReference type="GO" id="GO:0044547">
    <property type="term" value="F:DNA topoisomerase binding"/>
    <property type="evidence" value="ECO:0007669"/>
    <property type="project" value="TreeGrafter"/>
</dbReference>
<proteinExistence type="predicted"/>
<dbReference type="GO" id="GO:0044774">
    <property type="term" value="P:mitotic DNA integrity checkpoint signaling"/>
    <property type="evidence" value="ECO:0007669"/>
    <property type="project" value="TreeGrafter"/>
</dbReference>
<dbReference type="GO" id="GO:0000014">
    <property type="term" value="F:single-stranded DNA endodeoxyribonuclease activity"/>
    <property type="evidence" value="ECO:0007669"/>
    <property type="project" value="TreeGrafter"/>
</dbReference>
<dbReference type="Gene3D" id="3.30.420.10">
    <property type="entry name" value="Ribonuclease H-like superfamily/Ribonuclease H"/>
    <property type="match status" value="1"/>
</dbReference>
<dbReference type="GO" id="GO:0003690">
    <property type="term" value="F:double-stranded DNA binding"/>
    <property type="evidence" value="ECO:0007669"/>
    <property type="project" value="TreeGrafter"/>
</dbReference>
<dbReference type="GO" id="GO:0000729">
    <property type="term" value="P:DNA double-strand break processing"/>
    <property type="evidence" value="ECO:0007669"/>
    <property type="project" value="TreeGrafter"/>
</dbReference>
<organism evidence="2 3">
    <name type="scientific">Caenorhabditis tropicalis</name>
    <dbReference type="NCBI Taxonomy" id="1561998"/>
    <lineage>
        <taxon>Eukaryota</taxon>
        <taxon>Metazoa</taxon>
        <taxon>Ecdysozoa</taxon>
        <taxon>Nematoda</taxon>
        <taxon>Chromadorea</taxon>
        <taxon>Rhabditida</taxon>
        <taxon>Rhabditina</taxon>
        <taxon>Rhabditomorpha</taxon>
        <taxon>Rhabditoidea</taxon>
        <taxon>Rhabditidae</taxon>
        <taxon>Peloderinae</taxon>
        <taxon>Caenorhabditis</taxon>
    </lineage>
</organism>
<dbReference type="WBParaSite" id="Csp11.Scaffold630.g21786.t1">
    <property type="protein sequence ID" value="Csp11.Scaffold630.g21786.t1"/>
    <property type="gene ID" value="Csp11.Scaffold630.g21786"/>
</dbReference>
<dbReference type="STRING" id="1561998.A0A1I7V2P1"/>
<dbReference type="GO" id="GO:0035861">
    <property type="term" value="C:site of double-strand break"/>
    <property type="evidence" value="ECO:0007669"/>
    <property type="project" value="TreeGrafter"/>
</dbReference>
<protein>
    <submittedName>
        <fullName evidence="3">HTH_48 domain-containing protein</fullName>
    </submittedName>
</protein>